<sequence length="95" mass="11302">MYAVIFRATLKKLDQEYTQKAQRMRELALNEYGCIEFIANTEGDQELAISYWPDKESIRAWKNNPEHLSAQQKGKTLWYQDYQVEIVEVLHKYQG</sequence>
<dbReference type="InterPro" id="IPR011008">
    <property type="entry name" value="Dimeric_a/b-barrel"/>
</dbReference>
<gene>
    <name evidence="2" type="ORF">GZ78_14650</name>
</gene>
<accession>A0A081NF88</accession>
<keyword evidence="2" id="KW-0503">Monooxygenase</keyword>
<dbReference type="Pfam" id="PF03992">
    <property type="entry name" value="ABM"/>
    <property type="match status" value="1"/>
</dbReference>
<dbReference type="InterPro" id="IPR052936">
    <property type="entry name" value="Jasmonate_Hydroxylase-like"/>
</dbReference>
<keyword evidence="3" id="KW-1185">Reference proteome</keyword>
<dbReference type="AlphaFoldDB" id="A0A081NF88"/>
<dbReference type="RefSeq" id="WP_034836974.1">
    <property type="nucleotide sequence ID" value="NZ_JOKH01000003.1"/>
</dbReference>
<proteinExistence type="predicted"/>
<protein>
    <submittedName>
        <fullName evidence="2">Antibiotic biosynthesis monooxygenase</fullName>
    </submittedName>
</protein>
<dbReference type="OrthoDB" id="9797060at2"/>
<reference evidence="2 3" key="1">
    <citation type="submission" date="2014-06" db="EMBL/GenBank/DDBJ databases">
        <title>Whole Genome Sequences of Three Symbiotic Endozoicomonas Bacteria.</title>
        <authorList>
            <person name="Neave M.J."/>
            <person name="Apprill A."/>
            <person name="Voolstra C.R."/>
        </authorList>
    </citation>
    <scope>NUCLEOTIDE SEQUENCE [LARGE SCALE GENOMIC DNA]</scope>
    <source>
        <strain evidence="2 3">DSM 25634</strain>
    </source>
</reference>
<feature type="domain" description="ABM" evidence="1">
    <location>
        <begin position="4"/>
        <end position="72"/>
    </location>
</feature>
<name>A0A081NF88_9GAMM</name>
<evidence type="ECO:0000313" key="2">
    <source>
        <dbReference type="EMBL" id="KEQ17111.1"/>
    </source>
</evidence>
<dbReference type="PANTHER" id="PTHR37811">
    <property type="entry name" value="BLL5343 PROTEIN"/>
    <property type="match status" value="1"/>
</dbReference>
<dbReference type="InterPro" id="IPR007138">
    <property type="entry name" value="ABM_dom"/>
</dbReference>
<evidence type="ECO:0000313" key="3">
    <source>
        <dbReference type="Proteomes" id="UP000028073"/>
    </source>
</evidence>
<dbReference type="GO" id="GO:0004497">
    <property type="term" value="F:monooxygenase activity"/>
    <property type="evidence" value="ECO:0007669"/>
    <property type="project" value="UniProtKB-KW"/>
</dbReference>
<dbReference type="Gene3D" id="3.30.70.100">
    <property type="match status" value="1"/>
</dbReference>
<dbReference type="STRING" id="1137799.GZ78_14650"/>
<keyword evidence="2" id="KW-0560">Oxidoreductase</keyword>
<dbReference type="Proteomes" id="UP000028073">
    <property type="component" value="Unassembled WGS sequence"/>
</dbReference>
<dbReference type="SUPFAM" id="SSF54909">
    <property type="entry name" value="Dimeric alpha+beta barrel"/>
    <property type="match status" value="1"/>
</dbReference>
<dbReference type="eggNOG" id="COG2329">
    <property type="taxonomic scope" value="Bacteria"/>
</dbReference>
<dbReference type="PANTHER" id="PTHR37811:SF2">
    <property type="entry name" value="ABM DOMAIN-CONTAINING PROTEIN"/>
    <property type="match status" value="1"/>
</dbReference>
<evidence type="ECO:0000259" key="1">
    <source>
        <dbReference type="Pfam" id="PF03992"/>
    </source>
</evidence>
<organism evidence="2 3">
    <name type="scientific">Endozoicomonas numazuensis</name>
    <dbReference type="NCBI Taxonomy" id="1137799"/>
    <lineage>
        <taxon>Bacteria</taxon>
        <taxon>Pseudomonadati</taxon>
        <taxon>Pseudomonadota</taxon>
        <taxon>Gammaproteobacteria</taxon>
        <taxon>Oceanospirillales</taxon>
        <taxon>Endozoicomonadaceae</taxon>
        <taxon>Endozoicomonas</taxon>
    </lineage>
</organism>
<dbReference type="EMBL" id="JOKH01000003">
    <property type="protein sequence ID" value="KEQ17111.1"/>
    <property type="molecule type" value="Genomic_DNA"/>
</dbReference>
<comment type="caution">
    <text evidence="2">The sequence shown here is derived from an EMBL/GenBank/DDBJ whole genome shotgun (WGS) entry which is preliminary data.</text>
</comment>